<keyword evidence="1" id="KW-1133">Transmembrane helix</keyword>
<protein>
    <submittedName>
        <fullName evidence="2">Membrane protein YesL</fullName>
    </submittedName>
</protein>
<dbReference type="Pfam" id="PF04854">
    <property type="entry name" value="DUF624"/>
    <property type="match status" value="1"/>
</dbReference>
<evidence type="ECO:0000313" key="3">
    <source>
        <dbReference type="Proteomes" id="UP001296943"/>
    </source>
</evidence>
<feature type="transmembrane region" description="Helical" evidence="1">
    <location>
        <begin position="20"/>
        <end position="42"/>
    </location>
</feature>
<feature type="transmembrane region" description="Helical" evidence="1">
    <location>
        <begin position="166"/>
        <end position="189"/>
    </location>
</feature>
<evidence type="ECO:0000313" key="2">
    <source>
        <dbReference type="EMBL" id="MBM7570814.1"/>
    </source>
</evidence>
<feature type="transmembrane region" description="Helical" evidence="1">
    <location>
        <begin position="128"/>
        <end position="154"/>
    </location>
</feature>
<accession>A0ABS2MY48</accession>
<sequence length="224" mass="25929">MNGVMGGFYKISEWIMRFTVVNLCWVFFNLPIVFFIVNMLLANQLEDLIILSIPIILLAPFLFFPATAAMFASVRDWVLEKESSSLIKSYWKYYKENYKKSLLGGLLLTMIWSILVIDFYYLKDINVILMFAFIVLGIVLFVYTINFFSVIVHYDIKLRAIFKNTFLLTIGSPILFFAVLISAGIILYISVNGPLFLIPFFSGSLIAFICFSAFYRLFLKLTHR</sequence>
<dbReference type="EMBL" id="JAFBDR010000005">
    <property type="protein sequence ID" value="MBM7570814.1"/>
    <property type="molecule type" value="Genomic_DNA"/>
</dbReference>
<keyword evidence="3" id="KW-1185">Reference proteome</keyword>
<dbReference type="InterPro" id="IPR006938">
    <property type="entry name" value="DUF624"/>
</dbReference>
<feature type="transmembrane region" description="Helical" evidence="1">
    <location>
        <begin position="195"/>
        <end position="218"/>
    </location>
</feature>
<reference evidence="2 3" key="1">
    <citation type="submission" date="2021-01" db="EMBL/GenBank/DDBJ databases">
        <title>Genomic Encyclopedia of Type Strains, Phase IV (KMG-IV): sequencing the most valuable type-strain genomes for metagenomic binning, comparative biology and taxonomic classification.</title>
        <authorList>
            <person name="Goeker M."/>
        </authorList>
    </citation>
    <scope>NUCLEOTIDE SEQUENCE [LARGE SCALE GENOMIC DNA]</scope>
    <source>
        <strain evidence="2 3">DSM 23711</strain>
    </source>
</reference>
<feature type="transmembrane region" description="Helical" evidence="1">
    <location>
        <begin position="102"/>
        <end position="122"/>
    </location>
</feature>
<name>A0ABS2MY48_9BACI</name>
<dbReference type="RefSeq" id="WP_204498229.1">
    <property type="nucleotide sequence ID" value="NZ_JAFBDR010000005.1"/>
</dbReference>
<evidence type="ECO:0000256" key="1">
    <source>
        <dbReference type="SAM" id="Phobius"/>
    </source>
</evidence>
<organism evidence="2 3">
    <name type="scientific">Aquibacillus albus</name>
    <dbReference type="NCBI Taxonomy" id="1168171"/>
    <lineage>
        <taxon>Bacteria</taxon>
        <taxon>Bacillati</taxon>
        <taxon>Bacillota</taxon>
        <taxon>Bacilli</taxon>
        <taxon>Bacillales</taxon>
        <taxon>Bacillaceae</taxon>
        <taxon>Aquibacillus</taxon>
    </lineage>
</organism>
<keyword evidence="1" id="KW-0472">Membrane</keyword>
<comment type="caution">
    <text evidence="2">The sequence shown here is derived from an EMBL/GenBank/DDBJ whole genome shotgun (WGS) entry which is preliminary data.</text>
</comment>
<dbReference type="Proteomes" id="UP001296943">
    <property type="component" value="Unassembled WGS sequence"/>
</dbReference>
<proteinExistence type="predicted"/>
<feature type="transmembrane region" description="Helical" evidence="1">
    <location>
        <begin position="48"/>
        <end position="72"/>
    </location>
</feature>
<keyword evidence="1" id="KW-0812">Transmembrane</keyword>
<gene>
    <name evidence="2" type="ORF">JOC48_001292</name>
</gene>